<dbReference type="EMBL" id="SRPF01000001">
    <property type="protein sequence ID" value="TGN41194.1"/>
    <property type="molecule type" value="Genomic_DNA"/>
</dbReference>
<reference evidence="1 2" key="1">
    <citation type="submission" date="2019-04" db="EMBL/GenBank/DDBJ databases">
        <authorList>
            <person name="Park S."/>
            <person name="Yoon J.-H."/>
        </authorList>
    </citation>
    <scope>NUCLEOTIDE SEQUENCE [LARGE SCALE GENOMIC DNA]</scope>
    <source>
        <strain evidence="1 2">HJM-18</strain>
    </source>
</reference>
<name>A0A4Z1BEU5_9GAMM</name>
<comment type="caution">
    <text evidence="1">The sequence shown here is derived from an EMBL/GenBank/DDBJ whole genome shotgun (WGS) entry which is preliminary data.</text>
</comment>
<accession>A0A4Z1BEU5</accession>
<proteinExistence type="predicted"/>
<organism evidence="1 2">
    <name type="scientific">Marinobacter confluentis</name>
    <dbReference type="NCBI Taxonomy" id="1697557"/>
    <lineage>
        <taxon>Bacteria</taxon>
        <taxon>Pseudomonadati</taxon>
        <taxon>Pseudomonadota</taxon>
        <taxon>Gammaproteobacteria</taxon>
        <taxon>Pseudomonadales</taxon>
        <taxon>Marinobacteraceae</taxon>
        <taxon>Marinobacter</taxon>
    </lineage>
</organism>
<gene>
    <name evidence="1" type="ORF">E5Q11_01175</name>
</gene>
<dbReference type="AlphaFoldDB" id="A0A4Z1BEU5"/>
<evidence type="ECO:0000313" key="2">
    <source>
        <dbReference type="Proteomes" id="UP000298325"/>
    </source>
</evidence>
<protein>
    <submittedName>
        <fullName evidence="1">Uncharacterized protein</fullName>
    </submittedName>
</protein>
<dbReference type="OrthoDB" id="9918436at2"/>
<sequence length="88" mass="10141">MSIRQFNGRFFFRDRTIQLKIGGPVCEDGQQTVIAMDEETSSIRIIRCDLEAYNFQKLGEMVREQFSQIHPAEMPRPKAPSSTQHHSA</sequence>
<keyword evidence="2" id="KW-1185">Reference proteome</keyword>
<evidence type="ECO:0000313" key="1">
    <source>
        <dbReference type="EMBL" id="TGN41194.1"/>
    </source>
</evidence>
<dbReference type="RefSeq" id="WP_135801580.1">
    <property type="nucleotide sequence ID" value="NZ_SRPF01000001.1"/>
</dbReference>
<dbReference type="Proteomes" id="UP000298325">
    <property type="component" value="Unassembled WGS sequence"/>
</dbReference>